<reference evidence="2" key="1">
    <citation type="submission" date="2021-04" db="EMBL/GenBank/DDBJ databases">
        <authorList>
            <person name="Tunstrom K."/>
        </authorList>
    </citation>
    <scope>NUCLEOTIDE SEQUENCE</scope>
</reference>
<dbReference type="AlphaFoldDB" id="A0A8S3W4F2"/>
<keyword evidence="3" id="KW-1185">Reference proteome</keyword>
<feature type="compositionally biased region" description="Polar residues" evidence="1">
    <location>
        <begin position="61"/>
        <end position="78"/>
    </location>
</feature>
<sequence length="140" mass="15333">MSWKKLADSEIEQALEEFFDFPESPEHSEDDLESDDEGETQYSTVKLQSILESLDADTETISTPFLESHNSSQPSVSETEFDCQPLYSVQEICIPGSSSSRVMGSRPSTGPSNTVKSSTLTSSSVLDDTSSEFDKDQSDG</sequence>
<accession>A0A8S3W4F2</accession>
<feature type="region of interest" description="Disordered" evidence="1">
    <location>
        <begin position="61"/>
        <end position="81"/>
    </location>
</feature>
<organism evidence="2 3">
    <name type="scientific">Parnassius apollo</name>
    <name type="common">Apollo butterfly</name>
    <name type="synonym">Papilio apollo</name>
    <dbReference type="NCBI Taxonomy" id="110799"/>
    <lineage>
        <taxon>Eukaryota</taxon>
        <taxon>Metazoa</taxon>
        <taxon>Ecdysozoa</taxon>
        <taxon>Arthropoda</taxon>
        <taxon>Hexapoda</taxon>
        <taxon>Insecta</taxon>
        <taxon>Pterygota</taxon>
        <taxon>Neoptera</taxon>
        <taxon>Endopterygota</taxon>
        <taxon>Lepidoptera</taxon>
        <taxon>Glossata</taxon>
        <taxon>Ditrysia</taxon>
        <taxon>Papilionoidea</taxon>
        <taxon>Papilionidae</taxon>
        <taxon>Parnassiinae</taxon>
        <taxon>Parnassini</taxon>
        <taxon>Parnassius</taxon>
        <taxon>Parnassius</taxon>
    </lineage>
</organism>
<feature type="compositionally biased region" description="Low complexity" evidence="1">
    <location>
        <begin position="97"/>
        <end position="128"/>
    </location>
</feature>
<evidence type="ECO:0000313" key="3">
    <source>
        <dbReference type="Proteomes" id="UP000691718"/>
    </source>
</evidence>
<protein>
    <submittedName>
        <fullName evidence="2">(apollo) hypothetical protein</fullName>
    </submittedName>
</protein>
<gene>
    <name evidence="2" type="ORF">PAPOLLO_LOCUS1992</name>
</gene>
<feature type="region of interest" description="Disordered" evidence="1">
    <location>
        <begin position="18"/>
        <end position="45"/>
    </location>
</feature>
<proteinExistence type="predicted"/>
<dbReference type="EMBL" id="CAJQZP010000146">
    <property type="protein sequence ID" value="CAG4940426.1"/>
    <property type="molecule type" value="Genomic_DNA"/>
</dbReference>
<evidence type="ECO:0000256" key="1">
    <source>
        <dbReference type="SAM" id="MobiDB-lite"/>
    </source>
</evidence>
<feature type="region of interest" description="Disordered" evidence="1">
    <location>
        <begin position="97"/>
        <end position="140"/>
    </location>
</feature>
<feature type="compositionally biased region" description="Acidic residues" evidence="1">
    <location>
        <begin position="28"/>
        <end position="39"/>
    </location>
</feature>
<evidence type="ECO:0000313" key="2">
    <source>
        <dbReference type="EMBL" id="CAG4940426.1"/>
    </source>
</evidence>
<comment type="caution">
    <text evidence="2">The sequence shown here is derived from an EMBL/GenBank/DDBJ whole genome shotgun (WGS) entry which is preliminary data.</text>
</comment>
<name>A0A8S3W4F2_PARAO</name>
<dbReference type="Proteomes" id="UP000691718">
    <property type="component" value="Unassembled WGS sequence"/>
</dbReference>
<dbReference type="OrthoDB" id="118105at2759"/>